<gene>
    <name evidence="3" type="ORF">C4A77_13650</name>
    <name evidence="2" type="ORF">O0554_15380</name>
</gene>
<protein>
    <submittedName>
        <fullName evidence="3">DUF4180 domain-containing protein</fullName>
    </submittedName>
</protein>
<name>A0AAP8U4Q2_BRELA</name>
<dbReference type="Proteomes" id="UP001077662">
    <property type="component" value="Unassembled WGS sequence"/>
</dbReference>
<proteinExistence type="predicted"/>
<reference evidence="2" key="2">
    <citation type="submission" date="2022-09" db="EMBL/GenBank/DDBJ databases">
        <title>Genome analysis and characterization of larvicidal activity of Brevibacillus strains.</title>
        <authorList>
            <person name="Patrusheva E.V."/>
            <person name="Izotova A.O."/>
            <person name="Toshchakov S.V."/>
            <person name="Sineoky S.P."/>
        </authorList>
    </citation>
    <scope>NUCLEOTIDE SEQUENCE</scope>
    <source>
        <strain evidence="2">VKPM_B-13247</strain>
    </source>
</reference>
<evidence type="ECO:0000313" key="4">
    <source>
        <dbReference type="Proteomes" id="UP000239759"/>
    </source>
</evidence>
<reference evidence="3 4" key="1">
    <citation type="submission" date="2018-02" db="EMBL/GenBank/DDBJ databases">
        <title>Comparative analysis of genomes of three Brevibacillus laterosporus strains producers of potent antimicrobials isolated from silage.</title>
        <authorList>
            <person name="Kojic M."/>
            <person name="Miljkovic M."/>
            <person name="Studholme D."/>
            <person name="Filipic B."/>
        </authorList>
    </citation>
    <scope>NUCLEOTIDE SEQUENCE [LARGE SCALE GENOMIC DNA]</scope>
    <source>
        <strain evidence="3 4">BGSP11</strain>
    </source>
</reference>
<evidence type="ECO:0000259" key="1">
    <source>
        <dbReference type="Pfam" id="PF13788"/>
    </source>
</evidence>
<evidence type="ECO:0000313" key="2">
    <source>
        <dbReference type="EMBL" id="MCZ0808274.1"/>
    </source>
</evidence>
<dbReference type="Proteomes" id="UP000239759">
    <property type="component" value="Unassembled WGS sequence"/>
</dbReference>
<dbReference type="Pfam" id="PF13788">
    <property type="entry name" value="DUF4180"/>
    <property type="match status" value="1"/>
</dbReference>
<comment type="caution">
    <text evidence="3">The sequence shown here is derived from an EMBL/GenBank/DDBJ whole genome shotgun (WGS) entry which is preliminary data.</text>
</comment>
<accession>A0AAP8U4Q2</accession>
<organism evidence="3 4">
    <name type="scientific">Brevibacillus laterosporus</name>
    <name type="common">Bacillus laterosporus</name>
    <dbReference type="NCBI Taxonomy" id="1465"/>
    <lineage>
        <taxon>Bacteria</taxon>
        <taxon>Bacillati</taxon>
        <taxon>Bacillota</taxon>
        <taxon>Bacilli</taxon>
        <taxon>Bacillales</taxon>
        <taxon>Paenibacillaceae</taxon>
        <taxon>Brevibacillus</taxon>
    </lineage>
</organism>
<sequence length="122" mass="13989">MEMKIDQKGNSKVAIISSDSIIINNVNDALDVMANVQYNECEKMLLRKEHLTEDFFDLKTGLAGEVLQKYTNYKMKIAFVGEFKSYNSKSLNDFMYESNKGNQVFFKQTEEEALEALHGINT</sequence>
<dbReference type="InterPro" id="IPR025438">
    <property type="entry name" value="DUF4180"/>
</dbReference>
<dbReference type="AlphaFoldDB" id="A0AAP8U4Q2"/>
<feature type="domain" description="DUF4180" evidence="1">
    <location>
        <begin position="9"/>
        <end position="117"/>
    </location>
</feature>
<dbReference type="EMBL" id="PRKQ01000015">
    <property type="protein sequence ID" value="PPB02075.1"/>
    <property type="molecule type" value="Genomic_DNA"/>
</dbReference>
<evidence type="ECO:0000313" key="3">
    <source>
        <dbReference type="EMBL" id="PPB02075.1"/>
    </source>
</evidence>
<dbReference type="RefSeq" id="WP_104032179.1">
    <property type="nucleotide sequence ID" value="NZ_JANSGW010000019.1"/>
</dbReference>
<dbReference type="EMBL" id="JAPTNE010000019">
    <property type="protein sequence ID" value="MCZ0808274.1"/>
    <property type="molecule type" value="Genomic_DNA"/>
</dbReference>